<name>A0A3B0U3P9_9ZZZZ</name>
<evidence type="ECO:0000259" key="3">
    <source>
        <dbReference type="Pfam" id="PF02525"/>
    </source>
</evidence>
<dbReference type="GO" id="GO:0005829">
    <property type="term" value="C:cytosol"/>
    <property type="evidence" value="ECO:0007669"/>
    <property type="project" value="TreeGrafter"/>
</dbReference>
<dbReference type="InterPro" id="IPR003680">
    <property type="entry name" value="Flavodoxin_fold"/>
</dbReference>
<protein>
    <submittedName>
        <fullName evidence="4">NAD(P)H oxidoreductase YrkL @ Putative NADPH-quinone reductase (Modulator of drug activity B) @ Flavodoxin 2</fullName>
    </submittedName>
</protein>
<proteinExistence type="inferred from homology"/>
<feature type="domain" description="Flavodoxin-like fold" evidence="3">
    <location>
        <begin position="1"/>
        <end position="136"/>
    </location>
</feature>
<sequence>MKCLIVNAHPLPKSLCVHLRKQVQKQLLQAGHQVEVEDLYEVGFKPSLSEKERHSYYEQQYKMAGVADQALKLVNTQVLILIFPTWWFGFPAILKGWFDRVWSPGIAFDHAKDFAPIKGRLNKLKHVLVITSLGSPWWVDWLIMRRPVKRIIKHGLVGACAPHAKVNFLSIYQAENLPPEKIKSFLMRIERAIMSWQ</sequence>
<dbReference type="PANTHER" id="PTHR10204">
    <property type="entry name" value="NAD P H OXIDOREDUCTASE-RELATED"/>
    <property type="match status" value="1"/>
</dbReference>
<dbReference type="InterPro" id="IPR029039">
    <property type="entry name" value="Flavoprotein-like_sf"/>
</dbReference>
<dbReference type="Pfam" id="PF02525">
    <property type="entry name" value="Flavodoxin_2"/>
    <property type="match status" value="1"/>
</dbReference>
<gene>
    <name evidence="4" type="ORF">MNBD_ALPHA11-1089</name>
</gene>
<reference evidence="4" key="1">
    <citation type="submission" date="2018-06" db="EMBL/GenBank/DDBJ databases">
        <authorList>
            <person name="Zhirakovskaya E."/>
        </authorList>
    </citation>
    <scope>NUCLEOTIDE SEQUENCE</scope>
</reference>
<accession>A0A3B0U3P9</accession>
<evidence type="ECO:0000313" key="4">
    <source>
        <dbReference type="EMBL" id="VAW20237.1"/>
    </source>
</evidence>
<dbReference type="GO" id="GO:0003955">
    <property type="term" value="F:NAD(P)H dehydrogenase (quinone) activity"/>
    <property type="evidence" value="ECO:0007669"/>
    <property type="project" value="TreeGrafter"/>
</dbReference>
<dbReference type="InterPro" id="IPR051545">
    <property type="entry name" value="NAD(P)H_dehydrogenase_qn"/>
</dbReference>
<organism evidence="4">
    <name type="scientific">hydrothermal vent metagenome</name>
    <dbReference type="NCBI Taxonomy" id="652676"/>
    <lineage>
        <taxon>unclassified sequences</taxon>
        <taxon>metagenomes</taxon>
        <taxon>ecological metagenomes</taxon>
    </lineage>
</organism>
<comment type="similarity">
    <text evidence="1">Belongs to the NAD(P)H dehydrogenase (quinone) family.</text>
</comment>
<keyword evidence="2" id="KW-0560">Oxidoreductase</keyword>
<dbReference type="AlphaFoldDB" id="A0A3B0U3P9"/>
<evidence type="ECO:0000256" key="2">
    <source>
        <dbReference type="ARBA" id="ARBA00023002"/>
    </source>
</evidence>
<dbReference type="SUPFAM" id="SSF52218">
    <property type="entry name" value="Flavoproteins"/>
    <property type="match status" value="1"/>
</dbReference>
<dbReference type="Gene3D" id="3.40.50.360">
    <property type="match status" value="1"/>
</dbReference>
<dbReference type="PANTHER" id="PTHR10204:SF34">
    <property type="entry name" value="NAD(P)H DEHYDROGENASE [QUINONE] 1 ISOFORM 1"/>
    <property type="match status" value="1"/>
</dbReference>
<dbReference type="EMBL" id="UOEQ01000262">
    <property type="protein sequence ID" value="VAW20237.1"/>
    <property type="molecule type" value="Genomic_DNA"/>
</dbReference>
<evidence type="ECO:0000256" key="1">
    <source>
        <dbReference type="ARBA" id="ARBA00006252"/>
    </source>
</evidence>